<dbReference type="Gene3D" id="2.60.120.1450">
    <property type="match status" value="1"/>
</dbReference>
<accession>A0AAV1DJB0</accession>
<dbReference type="EMBL" id="OX459122">
    <property type="protein sequence ID" value="CAI9106767.1"/>
    <property type="molecule type" value="Genomic_DNA"/>
</dbReference>
<gene>
    <name evidence="1" type="ORF">OLC1_LOCUS15216</name>
</gene>
<name>A0AAV1DJB0_OLDCO</name>
<dbReference type="Gene3D" id="2.60.120.10">
    <property type="entry name" value="Jelly Rolls"/>
    <property type="match status" value="2"/>
</dbReference>
<dbReference type="InterPro" id="IPR050253">
    <property type="entry name" value="Seed_Storage-Functional"/>
</dbReference>
<dbReference type="PANTHER" id="PTHR31189">
    <property type="entry name" value="OS03G0336100 PROTEIN-RELATED"/>
    <property type="match status" value="1"/>
</dbReference>
<dbReference type="SUPFAM" id="SSF51182">
    <property type="entry name" value="RmlC-like cupins"/>
    <property type="match status" value="2"/>
</dbReference>
<organism evidence="1 2">
    <name type="scientific">Oldenlandia corymbosa var. corymbosa</name>
    <dbReference type="NCBI Taxonomy" id="529605"/>
    <lineage>
        <taxon>Eukaryota</taxon>
        <taxon>Viridiplantae</taxon>
        <taxon>Streptophyta</taxon>
        <taxon>Embryophyta</taxon>
        <taxon>Tracheophyta</taxon>
        <taxon>Spermatophyta</taxon>
        <taxon>Magnoliopsida</taxon>
        <taxon>eudicotyledons</taxon>
        <taxon>Gunneridae</taxon>
        <taxon>Pentapetalae</taxon>
        <taxon>asterids</taxon>
        <taxon>lamiids</taxon>
        <taxon>Gentianales</taxon>
        <taxon>Rubiaceae</taxon>
        <taxon>Rubioideae</taxon>
        <taxon>Spermacoceae</taxon>
        <taxon>Hedyotis-Oldenlandia complex</taxon>
        <taxon>Oldenlandia</taxon>
    </lineage>
</organism>
<dbReference type="PANTHER" id="PTHR31189:SF13">
    <property type="entry name" value="CUPINCIN"/>
    <property type="match status" value="1"/>
</dbReference>
<proteinExistence type="predicted"/>
<sequence length="209" mass="24389">MCPGFYNSFFGSMFQAFSADIIEAAFNTKKDRIQRILNKQDVGVFVKASEEQIKALSHPEENGVWPLWEGLKGAVNIFKRWPLQENEYGKLYRVDLVEYRRLQDLEIAISFMNYFTRRNVYSNVQFQGHKDFTESENLETVCFEIKADGNEEVVLVGKKNVIHHLEKEAKELAFGYRSMEELEEIFDSQNDEYFVKGPRSFEPEARADA</sequence>
<keyword evidence="2" id="KW-1185">Reference proteome</keyword>
<evidence type="ECO:0000313" key="2">
    <source>
        <dbReference type="Proteomes" id="UP001161247"/>
    </source>
</evidence>
<dbReference type="Proteomes" id="UP001161247">
    <property type="component" value="Chromosome 5"/>
</dbReference>
<evidence type="ECO:0000313" key="1">
    <source>
        <dbReference type="EMBL" id="CAI9106767.1"/>
    </source>
</evidence>
<dbReference type="AlphaFoldDB" id="A0AAV1DJB0"/>
<dbReference type="InterPro" id="IPR014710">
    <property type="entry name" value="RmlC-like_jellyroll"/>
</dbReference>
<reference evidence="1" key="1">
    <citation type="submission" date="2023-03" db="EMBL/GenBank/DDBJ databases">
        <authorList>
            <person name="Julca I."/>
        </authorList>
    </citation>
    <scope>NUCLEOTIDE SEQUENCE</scope>
</reference>
<dbReference type="InterPro" id="IPR011051">
    <property type="entry name" value="RmlC_Cupin_sf"/>
</dbReference>
<protein>
    <submittedName>
        <fullName evidence="1">OLC1v1005986C1</fullName>
    </submittedName>
</protein>